<dbReference type="SUPFAM" id="SSF56024">
    <property type="entry name" value="Phospholipase D/nuclease"/>
    <property type="match status" value="1"/>
</dbReference>
<proteinExistence type="predicted"/>
<evidence type="ECO:0000313" key="2">
    <source>
        <dbReference type="EMBL" id="USI72901.1"/>
    </source>
</evidence>
<evidence type="ECO:0000313" key="3">
    <source>
        <dbReference type="Proteomes" id="UP001056937"/>
    </source>
</evidence>
<dbReference type="PROSITE" id="PS50035">
    <property type="entry name" value="PLD"/>
    <property type="match status" value="1"/>
</dbReference>
<reference evidence="2" key="1">
    <citation type="journal article" date="2022" name="Toxins">
        <title>Genomic Analysis of Sphingopyxis sp. USTB-05 for Biodegrading Cyanobacterial Hepatotoxins.</title>
        <authorList>
            <person name="Liu C."/>
            <person name="Xu Q."/>
            <person name="Zhao Z."/>
            <person name="Zhang H."/>
            <person name="Liu X."/>
            <person name="Yin C."/>
            <person name="Liu Y."/>
            <person name="Yan H."/>
        </authorList>
    </citation>
    <scope>NUCLEOTIDE SEQUENCE</scope>
    <source>
        <strain evidence="2">NBD5</strain>
    </source>
</reference>
<name>A0ABY4X7K6_9SPHN</name>
<protein>
    <recommendedName>
        <fullName evidence="1">PLD phosphodiesterase domain-containing protein</fullName>
    </recommendedName>
</protein>
<dbReference type="RefSeq" id="WP_252166711.1">
    <property type="nucleotide sequence ID" value="NZ_CP084930.1"/>
</dbReference>
<feature type="domain" description="PLD phosphodiesterase" evidence="1">
    <location>
        <begin position="207"/>
        <end position="234"/>
    </location>
</feature>
<organism evidence="2 3">
    <name type="scientific">Sphingomonas morindae</name>
    <dbReference type="NCBI Taxonomy" id="1541170"/>
    <lineage>
        <taxon>Bacteria</taxon>
        <taxon>Pseudomonadati</taxon>
        <taxon>Pseudomonadota</taxon>
        <taxon>Alphaproteobacteria</taxon>
        <taxon>Sphingomonadales</taxon>
        <taxon>Sphingomonadaceae</taxon>
        <taxon>Sphingomonas</taxon>
    </lineage>
</organism>
<dbReference type="EMBL" id="CP084930">
    <property type="protein sequence ID" value="USI72901.1"/>
    <property type="molecule type" value="Genomic_DNA"/>
</dbReference>
<keyword evidence="3" id="KW-1185">Reference proteome</keyword>
<dbReference type="Gene3D" id="3.30.870.10">
    <property type="entry name" value="Endonuclease Chain A"/>
    <property type="match status" value="1"/>
</dbReference>
<dbReference type="InterPro" id="IPR001736">
    <property type="entry name" value="PLipase_D/transphosphatidylase"/>
</dbReference>
<accession>A0ABY4X7K6</accession>
<dbReference type="Proteomes" id="UP001056937">
    <property type="component" value="Chromosome 1"/>
</dbReference>
<gene>
    <name evidence="2" type="ORF">LHA26_16805</name>
</gene>
<evidence type="ECO:0000259" key="1">
    <source>
        <dbReference type="PROSITE" id="PS50035"/>
    </source>
</evidence>
<sequence length="269" mass="27965">MARSLVERLGADCAAATALAERLSSGMATLARGATIGGFGAAAVSRAATDFVDRGWLSEDAAGWRRTLEPLPAGLAAFLAGAEAMRSVSAARMDAVASAVVTLPAAPSAIAGALPLQGPIHASLEKTEEMLGALARAAVASFTVMSPFVNHDGAQFAMRLFEDCRAPKKTLITRLAGSTRVVVDELLPTLRTTRVRVLDYLLLAGGGYETFHAKVVIADADQAYVGSANMTRYARHSMELGVMLTGRQARAVAAVVRAVEGISRSVLPG</sequence>